<dbReference type="GO" id="GO:0003700">
    <property type="term" value="F:DNA-binding transcription factor activity"/>
    <property type="evidence" value="ECO:0007669"/>
    <property type="project" value="TreeGrafter"/>
</dbReference>
<dbReference type="InterPro" id="IPR013096">
    <property type="entry name" value="Cupin_2"/>
</dbReference>
<dbReference type="SUPFAM" id="SSF47413">
    <property type="entry name" value="lambda repressor-like DNA-binding domains"/>
    <property type="match status" value="1"/>
</dbReference>
<dbReference type="EMBL" id="CM001403">
    <property type="protein sequence ID" value="EHQ24920.1"/>
    <property type="molecule type" value="Genomic_DNA"/>
</dbReference>
<organism evidence="3 4">
    <name type="scientific">Mucilaginibacter paludis DSM 18603</name>
    <dbReference type="NCBI Taxonomy" id="714943"/>
    <lineage>
        <taxon>Bacteria</taxon>
        <taxon>Pseudomonadati</taxon>
        <taxon>Bacteroidota</taxon>
        <taxon>Sphingobacteriia</taxon>
        <taxon>Sphingobacteriales</taxon>
        <taxon>Sphingobacteriaceae</taxon>
        <taxon>Mucilaginibacter</taxon>
    </lineage>
</organism>
<sequence length="242" mass="28199">MCFVAVLIIYFAWRCNPLVEKPHLTDFNQMFACAEISKTIFSHAIILQPMEEDILIQISNKIKERRREKNITVHDLAIKANVSKGLISQIENSRTIPSLIVLIDIIRSLDIDLNVFFKDIHSKSSSTPIIVRRKEQYEHFEKEDAHGFYYQRIFTQHIKHSTVDFVLLELNVDASRPFVETQAFEFKYFLSGEIAYHFNDKTITFSAGDSMLFDGRIPHTPKNIGTEKAMMLVIYFFEENKV</sequence>
<dbReference type="SUPFAM" id="SSF51182">
    <property type="entry name" value="RmlC-like cupins"/>
    <property type="match status" value="1"/>
</dbReference>
<name>H1Y8A1_9SPHI</name>
<dbReference type="GO" id="GO:0005829">
    <property type="term" value="C:cytosol"/>
    <property type="evidence" value="ECO:0007669"/>
    <property type="project" value="TreeGrafter"/>
</dbReference>
<dbReference type="InterPro" id="IPR001387">
    <property type="entry name" value="Cro/C1-type_HTH"/>
</dbReference>
<dbReference type="HOGENOM" id="CLU_085376_3_2_10"/>
<keyword evidence="4" id="KW-1185">Reference proteome</keyword>
<dbReference type="CDD" id="cd00093">
    <property type="entry name" value="HTH_XRE"/>
    <property type="match status" value="1"/>
</dbReference>
<dbReference type="InterPro" id="IPR050807">
    <property type="entry name" value="TransReg_Diox_bact_type"/>
</dbReference>
<evidence type="ECO:0000259" key="2">
    <source>
        <dbReference type="PROSITE" id="PS50943"/>
    </source>
</evidence>
<evidence type="ECO:0000313" key="3">
    <source>
        <dbReference type="EMBL" id="EHQ24920.1"/>
    </source>
</evidence>
<dbReference type="InterPro" id="IPR014710">
    <property type="entry name" value="RmlC-like_jellyroll"/>
</dbReference>
<dbReference type="GO" id="GO:0003677">
    <property type="term" value="F:DNA binding"/>
    <property type="evidence" value="ECO:0007669"/>
    <property type="project" value="UniProtKB-KW"/>
</dbReference>
<gene>
    <name evidence="3" type="ORF">Mucpa_0739</name>
</gene>
<dbReference type="AlphaFoldDB" id="H1Y8A1"/>
<dbReference type="eggNOG" id="COG0662">
    <property type="taxonomic scope" value="Bacteria"/>
</dbReference>
<evidence type="ECO:0000313" key="4">
    <source>
        <dbReference type="Proteomes" id="UP000002774"/>
    </source>
</evidence>
<dbReference type="InterPro" id="IPR010982">
    <property type="entry name" value="Lambda_DNA-bd_dom_sf"/>
</dbReference>
<dbReference type="PANTHER" id="PTHR46797">
    <property type="entry name" value="HTH-TYPE TRANSCRIPTIONAL REGULATOR"/>
    <property type="match status" value="1"/>
</dbReference>
<dbReference type="Gene3D" id="1.10.260.40">
    <property type="entry name" value="lambda repressor-like DNA-binding domains"/>
    <property type="match status" value="1"/>
</dbReference>
<dbReference type="eggNOG" id="COG1476">
    <property type="taxonomic scope" value="Bacteria"/>
</dbReference>
<dbReference type="CDD" id="cd02209">
    <property type="entry name" value="cupin_XRE_C"/>
    <property type="match status" value="1"/>
</dbReference>
<dbReference type="Pfam" id="PF01381">
    <property type="entry name" value="HTH_3"/>
    <property type="match status" value="1"/>
</dbReference>
<accession>H1Y8A1</accession>
<proteinExistence type="predicted"/>
<dbReference type="PANTHER" id="PTHR46797:SF1">
    <property type="entry name" value="METHYLPHOSPHONATE SYNTHASE"/>
    <property type="match status" value="1"/>
</dbReference>
<feature type="domain" description="HTH cro/C1-type" evidence="2">
    <location>
        <begin position="62"/>
        <end position="116"/>
    </location>
</feature>
<dbReference type="Proteomes" id="UP000002774">
    <property type="component" value="Chromosome"/>
</dbReference>
<dbReference type="STRING" id="714943.Mucpa_0739"/>
<evidence type="ECO:0000256" key="1">
    <source>
        <dbReference type="ARBA" id="ARBA00023125"/>
    </source>
</evidence>
<keyword evidence="1" id="KW-0238">DNA-binding</keyword>
<dbReference type="Pfam" id="PF07883">
    <property type="entry name" value="Cupin_2"/>
    <property type="match status" value="1"/>
</dbReference>
<dbReference type="SMART" id="SM00530">
    <property type="entry name" value="HTH_XRE"/>
    <property type="match status" value="1"/>
</dbReference>
<dbReference type="InterPro" id="IPR011051">
    <property type="entry name" value="RmlC_Cupin_sf"/>
</dbReference>
<reference evidence="3" key="1">
    <citation type="submission" date="2011-09" db="EMBL/GenBank/DDBJ databases">
        <title>The permanent draft genome of Mucilaginibacter paludis DSM 18603.</title>
        <authorList>
            <consortium name="US DOE Joint Genome Institute (JGI-PGF)"/>
            <person name="Lucas S."/>
            <person name="Han J."/>
            <person name="Lapidus A."/>
            <person name="Bruce D."/>
            <person name="Goodwin L."/>
            <person name="Pitluck S."/>
            <person name="Peters L."/>
            <person name="Kyrpides N."/>
            <person name="Mavromatis K."/>
            <person name="Ivanova N."/>
            <person name="Mikhailova N."/>
            <person name="Held B."/>
            <person name="Detter J.C."/>
            <person name="Tapia R."/>
            <person name="Han C."/>
            <person name="Land M."/>
            <person name="Hauser L."/>
            <person name="Markowitz V."/>
            <person name="Cheng J.-F."/>
            <person name="Hugenholtz P."/>
            <person name="Woyke T."/>
            <person name="Wu D."/>
            <person name="Tindall B."/>
            <person name="Brambilla E."/>
            <person name="Klenk H.-P."/>
            <person name="Eisen J.A."/>
        </authorList>
    </citation>
    <scope>NUCLEOTIDE SEQUENCE [LARGE SCALE GENOMIC DNA]</scope>
    <source>
        <strain evidence="3">DSM 18603</strain>
    </source>
</reference>
<protein>
    <submittedName>
        <fullName evidence="3">Helix-turn-helix domain protein</fullName>
    </submittedName>
</protein>
<dbReference type="PROSITE" id="PS50943">
    <property type="entry name" value="HTH_CROC1"/>
    <property type="match status" value="1"/>
</dbReference>
<dbReference type="Gene3D" id="2.60.120.10">
    <property type="entry name" value="Jelly Rolls"/>
    <property type="match status" value="1"/>
</dbReference>